<keyword evidence="1" id="KW-0479">Metal-binding</keyword>
<evidence type="ECO:0000256" key="1">
    <source>
        <dbReference type="ARBA" id="ARBA00022723"/>
    </source>
</evidence>
<evidence type="ECO:0000313" key="3">
    <source>
        <dbReference type="EMBL" id="AJF06864.1"/>
    </source>
</evidence>
<dbReference type="GO" id="GO:0008270">
    <property type="term" value="F:zinc ion binding"/>
    <property type="evidence" value="ECO:0007669"/>
    <property type="project" value="InterPro"/>
</dbReference>
<name>A0A0B5FQC3_9BACT</name>
<dbReference type="GO" id="GO:0006355">
    <property type="term" value="P:regulation of DNA-templated transcription"/>
    <property type="evidence" value="ECO:0007669"/>
    <property type="project" value="InterPro"/>
</dbReference>
<dbReference type="Proteomes" id="UP000035036">
    <property type="component" value="Chromosome"/>
</dbReference>
<accession>A0A0B5FQC3</accession>
<keyword evidence="2" id="KW-0862">Zinc</keyword>
<dbReference type="InterPro" id="IPR005584">
    <property type="entry name" value="DNA_gyrase_inhibitor_YacG"/>
</dbReference>
<evidence type="ECO:0000313" key="4">
    <source>
        <dbReference type="Proteomes" id="UP000035036"/>
    </source>
</evidence>
<dbReference type="PANTHER" id="PTHR36150">
    <property type="entry name" value="DNA GYRASE INHIBITOR YACG"/>
    <property type="match status" value="1"/>
</dbReference>
<dbReference type="SUPFAM" id="SSF57716">
    <property type="entry name" value="Glucocorticoid receptor-like (DNA-binding domain)"/>
    <property type="match status" value="1"/>
</dbReference>
<dbReference type="OrthoDB" id="9809663at2"/>
<protein>
    <submittedName>
        <fullName evidence="3">Uncharacterized protein</fullName>
    </submittedName>
</protein>
<dbReference type="STRING" id="483547.GSUB_10275"/>
<dbReference type="KEGG" id="gsb:GSUB_10275"/>
<dbReference type="HAMAP" id="MF_00649">
    <property type="entry name" value="DNA_gyrase_inhibitor_YacG"/>
    <property type="match status" value="1"/>
</dbReference>
<gene>
    <name evidence="3" type="ORF">GSUB_10275</name>
</gene>
<dbReference type="InterPro" id="IPR013088">
    <property type="entry name" value="Znf_NHR/GATA"/>
</dbReference>
<dbReference type="EMBL" id="CP010311">
    <property type="protein sequence ID" value="AJF06864.1"/>
    <property type="molecule type" value="Genomic_DNA"/>
</dbReference>
<evidence type="ECO:0000256" key="2">
    <source>
        <dbReference type="ARBA" id="ARBA00022833"/>
    </source>
</evidence>
<dbReference type="Gene3D" id="3.30.50.10">
    <property type="entry name" value="Erythroid Transcription Factor GATA-1, subunit A"/>
    <property type="match status" value="1"/>
</dbReference>
<organism evidence="3 4">
    <name type="scientific">Geoalkalibacter subterraneus</name>
    <dbReference type="NCBI Taxonomy" id="483547"/>
    <lineage>
        <taxon>Bacteria</taxon>
        <taxon>Pseudomonadati</taxon>
        <taxon>Thermodesulfobacteriota</taxon>
        <taxon>Desulfuromonadia</taxon>
        <taxon>Desulfuromonadales</taxon>
        <taxon>Geoalkalibacteraceae</taxon>
        <taxon>Geoalkalibacter</taxon>
    </lineage>
</organism>
<dbReference type="RefSeq" id="WP_040200672.1">
    <property type="nucleotide sequence ID" value="NZ_CP010311.1"/>
</dbReference>
<sequence length="65" mass="7888">MNDEKNSHKKLQRIKCPRCREWTTWQENPHRPFCSAKCRQVDLGKWAQEEYAIPGEYVPRPEEEE</sequence>
<proteinExistence type="inferred from homology"/>
<dbReference type="AlphaFoldDB" id="A0A0B5FQC3"/>
<dbReference type="PANTHER" id="PTHR36150:SF1">
    <property type="entry name" value="DNA GYRASE INHIBITOR YACG"/>
    <property type="match status" value="1"/>
</dbReference>
<keyword evidence="4" id="KW-1185">Reference proteome</keyword>
<reference evidence="3 4" key="1">
    <citation type="journal article" date="2015" name="Genome Announc.">
        <title>Genomes of Geoalkalibacter ferrihydriticus Z-0531T and Geoalkalibacter subterraneus Red1T, Two Haloalkaliphilic Metal-Reducing Deltaproteobacteria.</title>
        <authorList>
            <person name="Badalamenti J.P."/>
            <person name="Krajmalnik-Brown R."/>
            <person name="Torres C.I."/>
            <person name="Bond D.R."/>
        </authorList>
    </citation>
    <scope>NUCLEOTIDE SEQUENCE [LARGE SCALE GENOMIC DNA]</scope>
    <source>
        <strain evidence="3 4">Red1</strain>
    </source>
</reference>
<dbReference type="HOGENOM" id="CLU_178280_2_2_7"/>
<dbReference type="Pfam" id="PF03884">
    <property type="entry name" value="YacG"/>
    <property type="match status" value="1"/>
</dbReference>